<comment type="caution">
    <text evidence="7">The sequence shown here is derived from an EMBL/GenBank/DDBJ whole genome shotgun (WGS) entry which is preliminary data.</text>
</comment>
<organism evidence="7 8">
    <name type="scientific">Candidatus Gemmiger excrementigallinarum</name>
    <dbReference type="NCBI Taxonomy" id="2838609"/>
    <lineage>
        <taxon>Bacteria</taxon>
        <taxon>Bacillati</taxon>
        <taxon>Bacillota</taxon>
        <taxon>Clostridia</taxon>
        <taxon>Eubacteriales</taxon>
        <taxon>Gemmiger</taxon>
    </lineage>
</organism>
<dbReference type="GO" id="GO:0033013">
    <property type="term" value="P:tetrapyrrole metabolic process"/>
    <property type="evidence" value="ECO:0007669"/>
    <property type="project" value="UniProtKB-ARBA"/>
</dbReference>
<evidence type="ECO:0000313" key="8">
    <source>
        <dbReference type="Proteomes" id="UP000824048"/>
    </source>
</evidence>
<feature type="transmembrane region" description="Helical" evidence="6">
    <location>
        <begin position="101"/>
        <end position="123"/>
    </location>
</feature>
<sequence length="154" mass="16723">MKKLGFVLFPAISLGVGALAGYLTRDSLATVYPLLEKSVLTPPGWVFPIAWTILYLLMGIGMALVNEKGGPERPRALGLWGIQLALNFGWSLLFFNSGGYFSALLCLVVLEVMILAMAGSFATVSRLAARLQIPYLLWVAFAGCLNAAVWVLNW</sequence>
<evidence type="ECO:0000256" key="6">
    <source>
        <dbReference type="SAM" id="Phobius"/>
    </source>
</evidence>
<comment type="subcellular location">
    <subcellularLocation>
        <location evidence="1">Membrane</location>
        <topology evidence="1">Multi-pass membrane protein</topology>
    </subcellularLocation>
</comment>
<dbReference type="Pfam" id="PF03073">
    <property type="entry name" value="TspO_MBR"/>
    <property type="match status" value="1"/>
</dbReference>
<dbReference type="PIRSF" id="PIRSF005859">
    <property type="entry name" value="PBR"/>
    <property type="match status" value="1"/>
</dbReference>
<feature type="transmembrane region" description="Helical" evidence="6">
    <location>
        <begin position="77"/>
        <end position="95"/>
    </location>
</feature>
<evidence type="ECO:0000256" key="1">
    <source>
        <dbReference type="ARBA" id="ARBA00004141"/>
    </source>
</evidence>
<dbReference type="GO" id="GO:0016020">
    <property type="term" value="C:membrane"/>
    <property type="evidence" value="ECO:0007669"/>
    <property type="project" value="UniProtKB-SubCell"/>
</dbReference>
<dbReference type="Gene3D" id="1.20.1260.100">
    <property type="entry name" value="TspO/MBR protein"/>
    <property type="match status" value="1"/>
</dbReference>
<dbReference type="AlphaFoldDB" id="A0A9D2EQB8"/>
<feature type="transmembrane region" description="Helical" evidence="6">
    <location>
        <begin position="135"/>
        <end position="152"/>
    </location>
</feature>
<feature type="transmembrane region" description="Helical" evidence="6">
    <location>
        <begin position="44"/>
        <end position="65"/>
    </location>
</feature>
<proteinExistence type="inferred from homology"/>
<name>A0A9D2EQB8_9FIRM</name>
<evidence type="ECO:0000256" key="4">
    <source>
        <dbReference type="ARBA" id="ARBA00022989"/>
    </source>
</evidence>
<evidence type="ECO:0000256" key="5">
    <source>
        <dbReference type="ARBA" id="ARBA00023136"/>
    </source>
</evidence>
<dbReference type="InterPro" id="IPR038330">
    <property type="entry name" value="TspO/MBR-related_sf"/>
</dbReference>
<dbReference type="InterPro" id="IPR004307">
    <property type="entry name" value="TspO_MBR"/>
</dbReference>
<dbReference type="Proteomes" id="UP000824048">
    <property type="component" value="Unassembled WGS sequence"/>
</dbReference>
<protein>
    <submittedName>
        <fullName evidence="7">Tryptophan-rich sensory protein</fullName>
    </submittedName>
</protein>
<evidence type="ECO:0000313" key="7">
    <source>
        <dbReference type="EMBL" id="HIZ41959.1"/>
    </source>
</evidence>
<dbReference type="PANTHER" id="PTHR10057:SF0">
    <property type="entry name" value="TRANSLOCATOR PROTEIN"/>
    <property type="match status" value="1"/>
</dbReference>
<dbReference type="CDD" id="cd15904">
    <property type="entry name" value="TSPO_MBR"/>
    <property type="match status" value="1"/>
</dbReference>
<evidence type="ECO:0000256" key="3">
    <source>
        <dbReference type="ARBA" id="ARBA00022692"/>
    </source>
</evidence>
<dbReference type="FunFam" id="1.20.1260.100:FF:000001">
    <property type="entry name" value="translocator protein 2"/>
    <property type="match status" value="1"/>
</dbReference>
<keyword evidence="5 6" id="KW-0472">Membrane</keyword>
<keyword evidence="3 6" id="KW-0812">Transmembrane</keyword>
<reference evidence="7" key="1">
    <citation type="journal article" date="2021" name="PeerJ">
        <title>Extensive microbial diversity within the chicken gut microbiome revealed by metagenomics and culture.</title>
        <authorList>
            <person name="Gilroy R."/>
            <person name="Ravi A."/>
            <person name="Getino M."/>
            <person name="Pursley I."/>
            <person name="Horton D.L."/>
            <person name="Alikhan N.F."/>
            <person name="Baker D."/>
            <person name="Gharbi K."/>
            <person name="Hall N."/>
            <person name="Watson M."/>
            <person name="Adriaenssens E.M."/>
            <person name="Foster-Nyarko E."/>
            <person name="Jarju S."/>
            <person name="Secka A."/>
            <person name="Antonio M."/>
            <person name="Oren A."/>
            <person name="Chaudhuri R.R."/>
            <person name="La Ragione R."/>
            <person name="Hildebrand F."/>
            <person name="Pallen M.J."/>
        </authorList>
    </citation>
    <scope>NUCLEOTIDE SEQUENCE</scope>
    <source>
        <strain evidence="7">ChiSxjej1B13-11774</strain>
    </source>
</reference>
<accession>A0A9D2EQB8</accession>
<comment type="similarity">
    <text evidence="2">Belongs to the TspO/BZRP family.</text>
</comment>
<gene>
    <name evidence="7" type="ORF">H9811_05280</name>
</gene>
<keyword evidence="4 6" id="KW-1133">Transmembrane helix</keyword>
<dbReference type="EMBL" id="DXBP01000032">
    <property type="protein sequence ID" value="HIZ41959.1"/>
    <property type="molecule type" value="Genomic_DNA"/>
</dbReference>
<evidence type="ECO:0000256" key="2">
    <source>
        <dbReference type="ARBA" id="ARBA00007524"/>
    </source>
</evidence>
<reference evidence="7" key="2">
    <citation type="submission" date="2021-04" db="EMBL/GenBank/DDBJ databases">
        <authorList>
            <person name="Gilroy R."/>
        </authorList>
    </citation>
    <scope>NUCLEOTIDE SEQUENCE</scope>
    <source>
        <strain evidence="7">ChiSxjej1B13-11774</strain>
    </source>
</reference>
<dbReference type="PANTHER" id="PTHR10057">
    <property type="entry name" value="PERIPHERAL-TYPE BENZODIAZEPINE RECEPTOR"/>
    <property type="match status" value="1"/>
</dbReference>